<dbReference type="PROSITE" id="PS51272">
    <property type="entry name" value="SLH"/>
    <property type="match status" value="2"/>
</dbReference>
<dbReference type="EMBL" id="JBHTIU010000104">
    <property type="protein sequence ID" value="MFD0872238.1"/>
    <property type="molecule type" value="Genomic_DNA"/>
</dbReference>
<dbReference type="PANTHER" id="PTHR43308:SF5">
    <property type="entry name" value="S-LAYER PROTEIN _ PEPTIDOGLYCAN ENDO-BETA-N-ACETYLGLUCOSAMINIDASE"/>
    <property type="match status" value="1"/>
</dbReference>
<organism evidence="3 4">
    <name type="scientific">Paenibacillus residui</name>
    <dbReference type="NCBI Taxonomy" id="629724"/>
    <lineage>
        <taxon>Bacteria</taxon>
        <taxon>Bacillati</taxon>
        <taxon>Bacillota</taxon>
        <taxon>Bacilli</taxon>
        <taxon>Bacillales</taxon>
        <taxon>Paenibacillaceae</taxon>
        <taxon>Paenibacillus</taxon>
    </lineage>
</organism>
<dbReference type="InterPro" id="IPR001119">
    <property type="entry name" value="SLH_dom"/>
</dbReference>
<dbReference type="Pfam" id="PF00395">
    <property type="entry name" value="SLH"/>
    <property type="match status" value="1"/>
</dbReference>
<accession>A0ABW3DIR2</accession>
<dbReference type="PANTHER" id="PTHR43308">
    <property type="entry name" value="OUTER MEMBRANE PROTEIN ALPHA-RELATED"/>
    <property type="match status" value="1"/>
</dbReference>
<keyword evidence="4" id="KW-1185">Reference proteome</keyword>
<keyword evidence="1" id="KW-0732">Signal</keyword>
<name>A0ABW3DIR2_9BACL</name>
<evidence type="ECO:0000313" key="4">
    <source>
        <dbReference type="Proteomes" id="UP001597120"/>
    </source>
</evidence>
<dbReference type="InterPro" id="IPR051465">
    <property type="entry name" value="Cell_Envelope_Struct_Comp"/>
</dbReference>
<gene>
    <name evidence="3" type="ORF">ACFQ03_24255</name>
</gene>
<evidence type="ECO:0000256" key="1">
    <source>
        <dbReference type="SAM" id="SignalP"/>
    </source>
</evidence>
<feature type="chain" id="PRO_5045064019" evidence="1">
    <location>
        <begin position="33"/>
        <end position="403"/>
    </location>
</feature>
<dbReference type="Proteomes" id="UP001597120">
    <property type="component" value="Unassembled WGS sequence"/>
</dbReference>
<evidence type="ECO:0000313" key="3">
    <source>
        <dbReference type="EMBL" id="MFD0872238.1"/>
    </source>
</evidence>
<sequence length="403" mass="45700">MKTIPFKNKFITVGVAAALMMTGCTNHSSLLAAGKEEPQEERTGAVKEAKAPVQVYLSDIKGHWGEQSIQQAIEAGYVDGYEDGTFRPDSDITRAEYVTMVTKAMGLNPLKKNSDDQWYDPYISAVVNAGYHRYSDFNNGTWDTPITRLEMARIAVRASNEERQSADNQTSDEELMFLATKTGMITGMADGQLGKEETATRAQSVTIIQRILDLKEGKELEVDKRAASYAEVEWRNTNMESILGVLPEEFPMDLSYGAEVDVTLKQVLVVDMEDPDAAFRSWFPKVIKKYDASESINDYLIAMELTFSNNTLREGYWDSSQYFGAGYHFNEAIIDPDVQEQTHVKYIEMYSMKKHFNGSGWLLMTMSKTEVEDRISTGDFWIDISNRYEPQKGFNYLTKPMRE</sequence>
<dbReference type="PROSITE" id="PS51257">
    <property type="entry name" value="PROKAR_LIPOPROTEIN"/>
    <property type="match status" value="1"/>
</dbReference>
<dbReference type="RefSeq" id="WP_379291549.1">
    <property type="nucleotide sequence ID" value="NZ_JBHTIU010000104.1"/>
</dbReference>
<feature type="domain" description="SLH" evidence="2">
    <location>
        <begin position="158"/>
        <end position="222"/>
    </location>
</feature>
<feature type="signal peptide" evidence="1">
    <location>
        <begin position="1"/>
        <end position="32"/>
    </location>
</feature>
<feature type="domain" description="SLH" evidence="2">
    <location>
        <begin position="52"/>
        <end position="115"/>
    </location>
</feature>
<reference evidence="4" key="1">
    <citation type="journal article" date="2019" name="Int. J. Syst. Evol. Microbiol.">
        <title>The Global Catalogue of Microorganisms (GCM) 10K type strain sequencing project: providing services to taxonomists for standard genome sequencing and annotation.</title>
        <authorList>
            <consortium name="The Broad Institute Genomics Platform"/>
            <consortium name="The Broad Institute Genome Sequencing Center for Infectious Disease"/>
            <person name="Wu L."/>
            <person name="Ma J."/>
        </authorList>
    </citation>
    <scope>NUCLEOTIDE SEQUENCE [LARGE SCALE GENOMIC DNA]</scope>
    <source>
        <strain evidence="4">CCUG 57263</strain>
    </source>
</reference>
<evidence type="ECO:0000259" key="2">
    <source>
        <dbReference type="PROSITE" id="PS51272"/>
    </source>
</evidence>
<protein>
    <submittedName>
        <fullName evidence="3">S-layer homology domain-containing protein</fullName>
    </submittedName>
</protein>
<comment type="caution">
    <text evidence="3">The sequence shown here is derived from an EMBL/GenBank/DDBJ whole genome shotgun (WGS) entry which is preliminary data.</text>
</comment>
<proteinExistence type="predicted"/>